<reference evidence="1 2" key="1">
    <citation type="journal article" date="2023" name="Genes (Basel)">
        <title>Chromosome-Level Genome Assembly and Circadian Gene Repertoire of the Patagonia Blennie Eleginops maclovinus-The Closest Ancestral Proxy of Antarctic Cryonotothenioids.</title>
        <authorList>
            <person name="Cheng C.C."/>
            <person name="Rivera-Colon A.G."/>
            <person name="Minhas B.F."/>
            <person name="Wilson L."/>
            <person name="Rayamajhi N."/>
            <person name="Vargas-Chacoff L."/>
            <person name="Catchen J.M."/>
        </authorList>
    </citation>
    <scope>NUCLEOTIDE SEQUENCE [LARGE SCALE GENOMIC DNA]</scope>
    <source>
        <strain evidence="1">JMC-PN-2008</strain>
    </source>
</reference>
<protein>
    <submittedName>
        <fullName evidence="1">Uncharacterized protein</fullName>
    </submittedName>
</protein>
<dbReference type="Proteomes" id="UP001346869">
    <property type="component" value="Unassembled WGS sequence"/>
</dbReference>
<sequence>MKSAKWWTLTSVHQQRKGYFNAPTGNKKTVSMIHRLSQKKHNRVTRATCKTKPPQLDFLWGGNQNAME</sequence>
<gene>
    <name evidence="1" type="ORF">PBY51_022056</name>
</gene>
<evidence type="ECO:0000313" key="2">
    <source>
        <dbReference type="Proteomes" id="UP001346869"/>
    </source>
</evidence>
<accession>A0AAN8AMN1</accession>
<organism evidence="1 2">
    <name type="scientific">Eleginops maclovinus</name>
    <name type="common">Patagonian blennie</name>
    <name type="synonym">Eleginus maclovinus</name>
    <dbReference type="NCBI Taxonomy" id="56733"/>
    <lineage>
        <taxon>Eukaryota</taxon>
        <taxon>Metazoa</taxon>
        <taxon>Chordata</taxon>
        <taxon>Craniata</taxon>
        <taxon>Vertebrata</taxon>
        <taxon>Euteleostomi</taxon>
        <taxon>Actinopterygii</taxon>
        <taxon>Neopterygii</taxon>
        <taxon>Teleostei</taxon>
        <taxon>Neoteleostei</taxon>
        <taxon>Acanthomorphata</taxon>
        <taxon>Eupercaria</taxon>
        <taxon>Perciformes</taxon>
        <taxon>Notothenioidei</taxon>
        <taxon>Eleginopidae</taxon>
        <taxon>Eleginops</taxon>
    </lineage>
</organism>
<dbReference type="EMBL" id="JAUZQC010000013">
    <property type="protein sequence ID" value="KAK5860592.1"/>
    <property type="molecule type" value="Genomic_DNA"/>
</dbReference>
<comment type="caution">
    <text evidence="1">The sequence shown here is derived from an EMBL/GenBank/DDBJ whole genome shotgun (WGS) entry which is preliminary data.</text>
</comment>
<dbReference type="AlphaFoldDB" id="A0AAN8AMN1"/>
<evidence type="ECO:0000313" key="1">
    <source>
        <dbReference type="EMBL" id="KAK5860592.1"/>
    </source>
</evidence>
<reference evidence="1 2" key="2">
    <citation type="journal article" date="2023" name="Mol. Biol. Evol.">
        <title>Genomics of Secondarily Temperate Adaptation in the Only Non-Antarctic Icefish.</title>
        <authorList>
            <person name="Rivera-Colon A.G."/>
            <person name="Rayamajhi N."/>
            <person name="Minhas B.F."/>
            <person name="Madrigal G."/>
            <person name="Bilyk K.T."/>
            <person name="Yoon V."/>
            <person name="Hune M."/>
            <person name="Gregory S."/>
            <person name="Cheng C.H.C."/>
            <person name="Catchen J.M."/>
        </authorList>
    </citation>
    <scope>NUCLEOTIDE SEQUENCE [LARGE SCALE GENOMIC DNA]</scope>
    <source>
        <strain evidence="1">JMC-PN-2008</strain>
    </source>
</reference>
<name>A0AAN8AMN1_ELEMC</name>
<proteinExistence type="predicted"/>
<keyword evidence="2" id="KW-1185">Reference proteome</keyword>